<dbReference type="Proteomes" id="UP001589776">
    <property type="component" value="Unassembled WGS sequence"/>
</dbReference>
<dbReference type="Gene3D" id="3.90.550.10">
    <property type="entry name" value="Spore Coat Polysaccharide Biosynthesis Protein SpsA, Chain A"/>
    <property type="match status" value="1"/>
</dbReference>
<dbReference type="CDD" id="cd00761">
    <property type="entry name" value="Glyco_tranf_GTA_type"/>
    <property type="match status" value="1"/>
</dbReference>
<dbReference type="SUPFAM" id="SSF53448">
    <property type="entry name" value="Nucleotide-diphospho-sugar transferases"/>
    <property type="match status" value="1"/>
</dbReference>
<dbReference type="InterPro" id="IPR029044">
    <property type="entry name" value="Nucleotide-diphossugar_trans"/>
</dbReference>
<protein>
    <submittedName>
        <fullName evidence="3">Glycosyltransferase family A protein</fullName>
        <ecNumber evidence="3">2.4.-.-</ecNumber>
    </submittedName>
</protein>
<proteinExistence type="inferred from homology"/>
<evidence type="ECO:0000259" key="2">
    <source>
        <dbReference type="Pfam" id="PF00535"/>
    </source>
</evidence>
<evidence type="ECO:0000313" key="4">
    <source>
        <dbReference type="Proteomes" id="UP001589776"/>
    </source>
</evidence>
<dbReference type="PANTHER" id="PTHR22916">
    <property type="entry name" value="GLYCOSYLTRANSFERASE"/>
    <property type="match status" value="1"/>
</dbReference>
<dbReference type="Pfam" id="PF00535">
    <property type="entry name" value="Glycos_transf_2"/>
    <property type="match status" value="1"/>
</dbReference>
<name>A0ABV6DUY3_9BACL</name>
<comment type="similarity">
    <text evidence="1">Belongs to the glycosyltransferase 2 family.</text>
</comment>
<reference evidence="3 4" key="1">
    <citation type="submission" date="2024-09" db="EMBL/GenBank/DDBJ databases">
        <authorList>
            <person name="Sun Q."/>
            <person name="Mori K."/>
        </authorList>
    </citation>
    <scope>NUCLEOTIDE SEQUENCE [LARGE SCALE GENOMIC DNA]</scope>
    <source>
        <strain evidence="3 4">CCM 7759</strain>
    </source>
</reference>
<keyword evidence="4" id="KW-1185">Reference proteome</keyword>
<feature type="domain" description="Glycosyltransferase 2-like" evidence="2">
    <location>
        <begin position="7"/>
        <end position="116"/>
    </location>
</feature>
<comment type="caution">
    <text evidence="3">The sequence shown here is derived from an EMBL/GenBank/DDBJ whole genome shotgun (WGS) entry which is preliminary data.</text>
</comment>
<gene>
    <name evidence="3" type="ORF">ACFFK0_29155</name>
</gene>
<keyword evidence="3" id="KW-0328">Glycosyltransferase</keyword>
<dbReference type="GO" id="GO:0016757">
    <property type="term" value="F:glycosyltransferase activity"/>
    <property type="evidence" value="ECO:0007669"/>
    <property type="project" value="UniProtKB-KW"/>
</dbReference>
<evidence type="ECO:0000313" key="3">
    <source>
        <dbReference type="EMBL" id="MFC0216470.1"/>
    </source>
</evidence>
<accession>A0ABV6DUY3</accession>
<keyword evidence="3" id="KW-0808">Transferase</keyword>
<dbReference type="EMBL" id="JBHLWN010000121">
    <property type="protein sequence ID" value="MFC0216470.1"/>
    <property type="molecule type" value="Genomic_DNA"/>
</dbReference>
<sequence>MGVPTLTVFTPTYNRAYTLHLCYQSLVRQTSKDFVWLIIDDGSTDNTKELVDSWIAEGLVNIRYHYQANQGMHGAHNAAYERIDTELNVCIDSDDYMTDDAVEKIVSFWKRHGGGDYAGIVGLDATFQGEVIGTRMPEQLKASSLTDLYAKHGVKGDKKLVYRTKLTSECPPYPIFPGEKYCPLSYKYVLIDQRYPLLIMNEVLCHVEYLADGSSLNMFRQYKRNPRGFAFFRKVAMKHAVSYKERFREAIHYVSSSMLVRNYRYVLESPCKLTTVLATPLGVLLYLYVERKNKAMTG</sequence>
<evidence type="ECO:0000256" key="1">
    <source>
        <dbReference type="ARBA" id="ARBA00006739"/>
    </source>
</evidence>
<dbReference type="EC" id="2.4.-.-" evidence="3"/>
<dbReference type="RefSeq" id="WP_377474688.1">
    <property type="nucleotide sequence ID" value="NZ_JBHLWN010000121.1"/>
</dbReference>
<dbReference type="InterPro" id="IPR001173">
    <property type="entry name" value="Glyco_trans_2-like"/>
</dbReference>
<dbReference type="PANTHER" id="PTHR22916:SF3">
    <property type="entry name" value="UDP-GLCNAC:BETAGAL BETA-1,3-N-ACETYLGLUCOSAMINYLTRANSFERASE-LIKE PROTEIN 1"/>
    <property type="match status" value="1"/>
</dbReference>
<organism evidence="3 4">
    <name type="scientific">Paenibacillus chartarius</name>
    <dbReference type="NCBI Taxonomy" id="747481"/>
    <lineage>
        <taxon>Bacteria</taxon>
        <taxon>Bacillati</taxon>
        <taxon>Bacillota</taxon>
        <taxon>Bacilli</taxon>
        <taxon>Bacillales</taxon>
        <taxon>Paenibacillaceae</taxon>
        <taxon>Paenibacillus</taxon>
    </lineage>
</organism>